<reference evidence="2 3" key="1">
    <citation type="submission" date="2013-07" db="EMBL/GenBank/DDBJ databases">
        <title>Completed genome of Sphingomonas sanxanigenens NX02.</title>
        <authorList>
            <person name="Ma T."/>
            <person name="Huang H."/>
            <person name="Wu M."/>
            <person name="Li X."/>
            <person name="Li G."/>
        </authorList>
    </citation>
    <scope>NUCLEOTIDE SEQUENCE [LARGE SCALE GENOMIC DNA]</scope>
    <source>
        <strain evidence="2 3">NX02</strain>
    </source>
</reference>
<keyword evidence="3" id="KW-1185">Reference proteome</keyword>
<feature type="signal peptide" evidence="1">
    <location>
        <begin position="1"/>
        <end position="24"/>
    </location>
</feature>
<evidence type="ECO:0000256" key="1">
    <source>
        <dbReference type="SAM" id="SignalP"/>
    </source>
</evidence>
<keyword evidence="1" id="KW-0732">Signal</keyword>
<dbReference type="HOGENOM" id="CLU_114847_1_0_5"/>
<dbReference type="OrthoDB" id="7376020at2"/>
<proteinExistence type="predicted"/>
<dbReference type="KEGG" id="ssan:NX02_05520"/>
<protein>
    <submittedName>
        <fullName evidence="2">Uncharacterized protein</fullName>
    </submittedName>
</protein>
<name>W0A6X1_9SPHN</name>
<evidence type="ECO:0000313" key="3">
    <source>
        <dbReference type="Proteomes" id="UP000018851"/>
    </source>
</evidence>
<sequence length="189" mass="19940">MGDRLRLWSGMMLMAAAMPVAANAQEAPAASEAAAPTCPAKPAPLPDDLVGWTAPATDRAMTKYYPRAHLLRGLATRVSLYPVEKVAFLVAPAKPVLPGTHGGLMAIRVERAGRLKVALDGRAWVDLVAGPKRWVPVASVAHGHGPDCSGIAKIVEFDVVPGRYVLQIVNAPEAKIRAMAVAPRAMAAR</sequence>
<organism evidence="2 3">
    <name type="scientific">Sphingomonas sanxanigenens DSM 19645 = NX02</name>
    <dbReference type="NCBI Taxonomy" id="1123269"/>
    <lineage>
        <taxon>Bacteria</taxon>
        <taxon>Pseudomonadati</taxon>
        <taxon>Pseudomonadota</taxon>
        <taxon>Alphaproteobacteria</taxon>
        <taxon>Sphingomonadales</taxon>
        <taxon>Sphingomonadaceae</taxon>
        <taxon>Sphingomonas</taxon>
    </lineage>
</organism>
<dbReference type="Proteomes" id="UP000018851">
    <property type="component" value="Chromosome"/>
</dbReference>
<feature type="chain" id="PRO_5004786000" evidence="1">
    <location>
        <begin position="25"/>
        <end position="189"/>
    </location>
</feature>
<dbReference type="RefSeq" id="WP_025291134.1">
    <property type="nucleotide sequence ID" value="NZ_CP006644.1"/>
</dbReference>
<evidence type="ECO:0000313" key="2">
    <source>
        <dbReference type="EMBL" id="AHE52841.1"/>
    </source>
</evidence>
<dbReference type="eggNOG" id="ENOG50341DY">
    <property type="taxonomic scope" value="Bacteria"/>
</dbReference>
<accession>W0A6X1</accession>
<gene>
    <name evidence="2" type="ORF">NX02_05520</name>
</gene>
<dbReference type="AlphaFoldDB" id="W0A6X1"/>
<dbReference type="EMBL" id="CP006644">
    <property type="protein sequence ID" value="AHE52841.1"/>
    <property type="molecule type" value="Genomic_DNA"/>
</dbReference>